<dbReference type="AlphaFoldDB" id="H8FXY3"/>
<dbReference type="SUPFAM" id="SSF54060">
    <property type="entry name" value="His-Me finger endonucleases"/>
    <property type="match status" value="1"/>
</dbReference>
<dbReference type="RefSeq" id="WP_002731262.1">
    <property type="nucleotide sequence ID" value="NZ_CAHP01000060.1"/>
</dbReference>
<dbReference type="InterPro" id="IPR001604">
    <property type="entry name" value="Endo_G_ENPP1-like_dom"/>
</dbReference>
<comment type="caution">
    <text evidence="3">The sequence shown here is derived from an EMBL/GenBank/DDBJ whole genome shotgun (WGS) entry which is preliminary data.</text>
</comment>
<name>H8FXY3_MAGML</name>
<reference evidence="3 4" key="1">
    <citation type="journal article" date="2012" name="J. Bacteriol.">
        <title>Draft Genome Sequence of the Purple Photosynthetic Bacterium Phaeospirillum molischianum DSM120, a Particularly Versatile Bacterium.</title>
        <authorList>
            <person name="Duquesne K."/>
            <person name="Prima V."/>
            <person name="Ji B."/>
            <person name="Rouy Z."/>
            <person name="Medigue C."/>
            <person name="Talla E."/>
            <person name="Sturgis J.N."/>
        </authorList>
    </citation>
    <scope>NUCLEOTIDE SEQUENCE [LARGE SCALE GENOMIC DNA]</scope>
    <source>
        <strain evidence="4">DSM120</strain>
    </source>
</reference>
<gene>
    <name evidence="3" type="ORF">PHAMO_80012</name>
</gene>
<dbReference type="GO" id="GO:0046872">
    <property type="term" value="F:metal ion binding"/>
    <property type="evidence" value="ECO:0007669"/>
    <property type="project" value="InterPro"/>
</dbReference>
<dbReference type="Pfam" id="PF01223">
    <property type="entry name" value="Endonuclease_NS"/>
    <property type="match status" value="1"/>
</dbReference>
<keyword evidence="1" id="KW-0732">Signal</keyword>
<organism evidence="3 4">
    <name type="scientific">Magnetospirillum molischianum DSM 120</name>
    <dbReference type="NCBI Taxonomy" id="1150626"/>
    <lineage>
        <taxon>Bacteria</taxon>
        <taxon>Pseudomonadati</taxon>
        <taxon>Pseudomonadota</taxon>
        <taxon>Alphaproteobacteria</taxon>
        <taxon>Rhodospirillales</taxon>
        <taxon>Rhodospirillaceae</taxon>
        <taxon>Magnetospirillum</taxon>
    </lineage>
</organism>
<evidence type="ECO:0000313" key="4">
    <source>
        <dbReference type="Proteomes" id="UP000004169"/>
    </source>
</evidence>
<dbReference type="eggNOG" id="COG1864">
    <property type="taxonomic scope" value="Bacteria"/>
</dbReference>
<dbReference type="STRING" id="1150626.PHAMO_80012"/>
<evidence type="ECO:0000256" key="1">
    <source>
        <dbReference type="SAM" id="SignalP"/>
    </source>
</evidence>
<proteinExistence type="predicted"/>
<dbReference type="EMBL" id="CAHP01000060">
    <property type="protein sequence ID" value="CCG43221.1"/>
    <property type="molecule type" value="Genomic_DNA"/>
</dbReference>
<keyword evidence="4" id="KW-1185">Reference proteome</keyword>
<protein>
    <recommendedName>
        <fullName evidence="2">DNA/RNA non-specific endonuclease/pyrophosphatase/phosphodiesterase domain-containing protein</fullName>
    </recommendedName>
</protein>
<dbReference type="InterPro" id="IPR044925">
    <property type="entry name" value="His-Me_finger_sf"/>
</dbReference>
<evidence type="ECO:0000313" key="3">
    <source>
        <dbReference type="EMBL" id="CCG43221.1"/>
    </source>
</evidence>
<sequence>MTSLRWAFFALFAQSSLTFSAIGAECPNIPVPATATQVDTVCHERYFSLVDRHYLIPRVVGYDLTRDQALGCEPRERSFHVEDQLPKSERVSASDYARSGYDMGHMMPAEDASSLPRTMRDSFSTPAIISAFANLPTALPSAGSYTEHIETQGDCPMRHICTAECGFVTDTRDDLIEGCCPVCGEEVISETGEVEVHTVNVGYSEYNVNVVVVKSIPGTSIKEICDLAVRRADGDLSQGWGKTDDISNSFVDLIARGEFKCAYAAPDADTVPVPLPHTESFVISDPENRAKLKHFDEALDRLNDLLKGDDGQACDEARKFLERVRLSMAGKDEVDPGQAEEELAMCPVCGSFGPEFDGCANHTVANCAASS</sequence>
<dbReference type="GO" id="GO:0016787">
    <property type="term" value="F:hydrolase activity"/>
    <property type="evidence" value="ECO:0007669"/>
    <property type="project" value="InterPro"/>
</dbReference>
<evidence type="ECO:0000259" key="2">
    <source>
        <dbReference type="Pfam" id="PF01223"/>
    </source>
</evidence>
<accession>H8FXY3</accession>
<feature type="signal peptide" evidence="1">
    <location>
        <begin position="1"/>
        <end position="23"/>
    </location>
</feature>
<dbReference type="Gene3D" id="3.40.570.10">
    <property type="entry name" value="Extracellular Endonuclease, subunit A"/>
    <property type="match status" value="1"/>
</dbReference>
<dbReference type="InterPro" id="IPR044929">
    <property type="entry name" value="DNA/RNA_non-sp_Endonuclease_sf"/>
</dbReference>
<feature type="chain" id="PRO_5003613108" description="DNA/RNA non-specific endonuclease/pyrophosphatase/phosphodiesterase domain-containing protein" evidence="1">
    <location>
        <begin position="24"/>
        <end position="371"/>
    </location>
</feature>
<dbReference type="GO" id="GO:0003676">
    <property type="term" value="F:nucleic acid binding"/>
    <property type="evidence" value="ECO:0007669"/>
    <property type="project" value="InterPro"/>
</dbReference>
<dbReference type="Proteomes" id="UP000004169">
    <property type="component" value="Unassembled WGS sequence"/>
</dbReference>
<dbReference type="OrthoDB" id="9811262at2"/>
<feature type="domain" description="DNA/RNA non-specific endonuclease/pyrophosphatase/phosphodiesterase" evidence="2">
    <location>
        <begin position="37"/>
        <end position="124"/>
    </location>
</feature>